<feature type="region of interest" description="Disordered" evidence="1">
    <location>
        <begin position="419"/>
        <end position="449"/>
    </location>
</feature>
<feature type="compositionally biased region" description="Basic and acidic residues" evidence="1">
    <location>
        <begin position="152"/>
        <end position="162"/>
    </location>
</feature>
<feature type="compositionally biased region" description="Low complexity" evidence="1">
    <location>
        <begin position="138"/>
        <end position="150"/>
    </location>
</feature>
<feature type="region of interest" description="Disordered" evidence="1">
    <location>
        <begin position="1"/>
        <end position="51"/>
    </location>
</feature>
<feature type="region of interest" description="Disordered" evidence="1">
    <location>
        <begin position="337"/>
        <end position="361"/>
    </location>
</feature>
<name>A0A8B7THI2_CASCN</name>
<feature type="compositionally biased region" description="Basic and acidic residues" evidence="1">
    <location>
        <begin position="30"/>
        <end position="51"/>
    </location>
</feature>
<dbReference type="InterPro" id="IPR043220">
    <property type="entry name" value="POM121-like_prot_1"/>
</dbReference>
<evidence type="ECO:0000256" key="1">
    <source>
        <dbReference type="SAM" id="MobiDB-lite"/>
    </source>
</evidence>
<organism evidence="2">
    <name type="scientific">Castor canadensis</name>
    <name type="common">American beaver</name>
    <dbReference type="NCBI Taxonomy" id="51338"/>
    <lineage>
        <taxon>Eukaryota</taxon>
        <taxon>Metazoa</taxon>
        <taxon>Chordata</taxon>
        <taxon>Craniata</taxon>
        <taxon>Vertebrata</taxon>
        <taxon>Euteleostomi</taxon>
        <taxon>Mammalia</taxon>
        <taxon>Eutheria</taxon>
        <taxon>Euarchontoglires</taxon>
        <taxon>Glires</taxon>
        <taxon>Rodentia</taxon>
        <taxon>Castorimorpha</taxon>
        <taxon>Castoridae</taxon>
        <taxon>Castor</taxon>
    </lineage>
</organism>
<gene>
    <name evidence="2" type="primary">LOC109674466</name>
</gene>
<protein>
    <submittedName>
        <fullName evidence="2">LOW QUALITY PROTEIN: nuclear envelope pore membrane protein POM 121C-like</fullName>
    </submittedName>
</protein>
<accession>A0A8B7THI2</accession>
<feature type="region of interest" description="Disordered" evidence="1">
    <location>
        <begin position="133"/>
        <end position="215"/>
    </location>
</feature>
<dbReference type="PANTHER" id="PTHR15566">
    <property type="entry name" value="POM121-LIKE"/>
    <property type="match status" value="1"/>
</dbReference>
<reference evidence="2" key="1">
    <citation type="submission" date="2025-08" db="UniProtKB">
        <authorList>
            <consortium name="RefSeq"/>
        </authorList>
    </citation>
    <scope>IDENTIFICATION</scope>
    <source>
        <tissue evidence="2">Leukocyte</tissue>
    </source>
</reference>
<sequence>MVSSAAHAAPDLGAKELPPSALKDGRKRTMKDEHQILGDEQGNKRRRLDDTANKNALSELLLATGDPASFVPRSESLKRGLTSQSSEDLKSKRSCTSSVSSMHTGDILCSSRNAITSSYSSTVGISQLWKKGCPTSPPFSSQGSSGSQMSERPSKKAREEGLCHSSNSSAPQGTPKEFQGERAADGTTGPQKDSRTSSSTPAMSGSRRRKTRLLPCRRGVPLTLPPPLQLGCPIIAEDLDLERKARFQWFNKALEDKTDAASTSVPEKSLPTQPSVTFTLPAASPAPSLDSLLVSSSNVLLETCKKMDSPGTLSLAFLVLPPVSSMTAVMNTKSLPAPQAETSAKAQGPWDPAPTLKPGEDMPGVEGEELLGGPLLCTPNSILFEVQSSRPPNPPSPVTPGLSSACPISQFLFLIPSKGKRDSPMSWSPSATPGTSSSPTLSATTGTTT</sequence>
<dbReference type="KEGG" id="ccan:109674466"/>
<dbReference type="AlphaFoldDB" id="A0A8B7THI2"/>
<feature type="compositionally biased region" description="Polar residues" evidence="1">
    <location>
        <begin position="188"/>
        <end position="203"/>
    </location>
</feature>
<dbReference type="Pfam" id="PF15229">
    <property type="entry name" value="POM121"/>
    <property type="match status" value="1"/>
</dbReference>
<evidence type="ECO:0000313" key="2">
    <source>
        <dbReference type="RefSeq" id="XP_020007008.1"/>
    </source>
</evidence>
<dbReference type="PANTHER" id="PTHR15566:SF4">
    <property type="entry name" value="POM121-LIKE PROTEIN 1-RELATED"/>
    <property type="match status" value="1"/>
</dbReference>
<proteinExistence type="predicted"/>
<feature type="region of interest" description="Disordered" evidence="1">
    <location>
        <begin position="69"/>
        <end position="103"/>
    </location>
</feature>
<dbReference type="OrthoDB" id="6510268at2759"/>
<feature type="compositionally biased region" description="Low complexity" evidence="1">
    <location>
        <begin position="428"/>
        <end position="449"/>
    </location>
</feature>
<dbReference type="RefSeq" id="XP_020007008.1">
    <property type="nucleotide sequence ID" value="XM_020151419.1"/>
</dbReference>